<dbReference type="Proteomes" id="UP000828390">
    <property type="component" value="Unassembled WGS sequence"/>
</dbReference>
<evidence type="ECO:0000313" key="2">
    <source>
        <dbReference type="EMBL" id="KAH3691345.1"/>
    </source>
</evidence>
<evidence type="ECO:0000256" key="1">
    <source>
        <dbReference type="SAM" id="MobiDB-lite"/>
    </source>
</evidence>
<keyword evidence="3" id="KW-1185">Reference proteome</keyword>
<reference evidence="2" key="2">
    <citation type="submission" date="2020-11" db="EMBL/GenBank/DDBJ databases">
        <authorList>
            <person name="McCartney M.A."/>
            <person name="Auch B."/>
            <person name="Kono T."/>
            <person name="Mallez S."/>
            <person name="Becker A."/>
            <person name="Gohl D.M."/>
            <person name="Silverstein K.A.T."/>
            <person name="Koren S."/>
            <person name="Bechman K.B."/>
            <person name="Herman A."/>
            <person name="Abrahante J.E."/>
            <person name="Garbe J."/>
        </authorList>
    </citation>
    <scope>NUCLEOTIDE SEQUENCE</scope>
    <source>
        <strain evidence="2">Duluth1</strain>
        <tissue evidence="2">Whole animal</tissue>
    </source>
</reference>
<dbReference type="AlphaFoldDB" id="A0A9D3Y1H6"/>
<evidence type="ECO:0000313" key="3">
    <source>
        <dbReference type="Proteomes" id="UP000828390"/>
    </source>
</evidence>
<reference evidence="2" key="1">
    <citation type="journal article" date="2019" name="bioRxiv">
        <title>The Genome of the Zebra Mussel, Dreissena polymorpha: A Resource for Invasive Species Research.</title>
        <authorList>
            <person name="McCartney M.A."/>
            <person name="Auch B."/>
            <person name="Kono T."/>
            <person name="Mallez S."/>
            <person name="Zhang Y."/>
            <person name="Obille A."/>
            <person name="Becker A."/>
            <person name="Abrahante J.E."/>
            <person name="Garbe J."/>
            <person name="Badalamenti J.P."/>
            <person name="Herman A."/>
            <person name="Mangelson H."/>
            <person name="Liachko I."/>
            <person name="Sullivan S."/>
            <person name="Sone E.D."/>
            <person name="Koren S."/>
            <person name="Silverstein K.A.T."/>
            <person name="Beckman K.B."/>
            <person name="Gohl D.M."/>
        </authorList>
    </citation>
    <scope>NUCLEOTIDE SEQUENCE</scope>
    <source>
        <strain evidence="2">Duluth1</strain>
        <tissue evidence="2">Whole animal</tissue>
    </source>
</reference>
<sequence>MLFVTACVGIHFFLLTGDRNIYSTLLYWVNVCNNKGRINPLIPFQFVLRPLNEASSTVFSLGFPRNASNVCDLYLQATVDSNLSHRAPVPLPRPDSTKAKSVREQAPSEDYDYIDKAYSAHTAR</sequence>
<feature type="region of interest" description="Disordered" evidence="1">
    <location>
        <begin position="84"/>
        <end position="113"/>
    </location>
</feature>
<protein>
    <submittedName>
        <fullName evidence="2">Uncharacterized protein</fullName>
    </submittedName>
</protein>
<dbReference type="EMBL" id="JAIWYP010000038">
    <property type="protein sequence ID" value="KAH3691345.1"/>
    <property type="molecule type" value="Genomic_DNA"/>
</dbReference>
<accession>A0A9D3Y1H6</accession>
<proteinExistence type="predicted"/>
<comment type="caution">
    <text evidence="2">The sequence shown here is derived from an EMBL/GenBank/DDBJ whole genome shotgun (WGS) entry which is preliminary data.</text>
</comment>
<organism evidence="2 3">
    <name type="scientific">Dreissena polymorpha</name>
    <name type="common">Zebra mussel</name>
    <name type="synonym">Mytilus polymorpha</name>
    <dbReference type="NCBI Taxonomy" id="45954"/>
    <lineage>
        <taxon>Eukaryota</taxon>
        <taxon>Metazoa</taxon>
        <taxon>Spiralia</taxon>
        <taxon>Lophotrochozoa</taxon>
        <taxon>Mollusca</taxon>
        <taxon>Bivalvia</taxon>
        <taxon>Autobranchia</taxon>
        <taxon>Heteroconchia</taxon>
        <taxon>Euheterodonta</taxon>
        <taxon>Imparidentia</taxon>
        <taxon>Neoheterodontei</taxon>
        <taxon>Myida</taxon>
        <taxon>Dreissenoidea</taxon>
        <taxon>Dreissenidae</taxon>
        <taxon>Dreissena</taxon>
    </lineage>
</organism>
<gene>
    <name evidence="2" type="ORF">DPMN_190901</name>
</gene>
<name>A0A9D3Y1H6_DREPO</name>